<evidence type="ECO:0000256" key="1">
    <source>
        <dbReference type="ARBA" id="ARBA00008791"/>
    </source>
</evidence>
<dbReference type="EMBL" id="VTAW01000004">
    <property type="protein sequence ID" value="TYT63129.1"/>
    <property type="molecule type" value="Genomic_DNA"/>
</dbReference>
<comment type="caution">
    <text evidence="3">The sequence shown here is derived from an EMBL/GenBank/DDBJ whole genome shotgun (WGS) entry which is preliminary data.</text>
</comment>
<reference evidence="3 4" key="1">
    <citation type="submission" date="2019-08" db="EMBL/GenBank/DDBJ databases">
        <title>Archaea genome.</title>
        <authorList>
            <person name="Kajale S."/>
            <person name="Shouche Y."/>
            <person name="Deshpande N."/>
            <person name="Sharma A."/>
        </authorList>
    </citation>
    <scope>NUCLEOTIDE SEQUENCE [LARGE SCALE GENOMIC DNA]</scope>
    <source>
        <strain evidence="3 4">ESP3B_9</strain>
    </source>
</reference>
<dbReference type="AlphaFoldDB" id="A0A5D5AMS0"/>
<dbReference type="Proteomes" id="UP000324104">
    <property type="component" value="Unassembled WGS sequence"/>
</dbReference>
<dbReference type="InterPro" id="IPR006016">
    <property type="entry name" value="UspA"/>
</dbReference>
<organism evidence="3 4">
    <name type="scientific">Natrialba swarupiae</name>
    <dbReference type="NCBI Taxonomy" id="2448032"/>
    <lineage>
        <taxon>Archaea</taxon>
        <taxon>Methanobacteriati</taxon>
        <taxon>Methanobacteriota</taxon>
        <taxon>Stenosarchaea group</taxon>
        <taxon>Halobacteria</taxon>
        <taxon>Halobacteriales</taxon>
        <taxon>Natrialbaceae</taxon>
        <taxon>Natrialba</taxon>
    </lineage>
</organism>
<evidence type="ECO:0000313" key="3">
    <source>
        <dbReference type="EMBL" id="TYT63129.1"/>
    </source>
</evidence>
<dbReference type="RefSeq" id="WP_149080532.1">
    <property type="nucleotide sequence ID" value="NZ_VTAW01000004.1"/>
</dbReference>
<dbReference type="Gene3D" id="3.40.50.620">
    <property type="entry name" value="HUPs"/>
    <property type="match status" value="1"/>
</dbReference>
<keyword evidence="4" id="KW-1185">Reference proteome</keyword>
<dbReference type="SUPFAM" id="SSF52402">
    <property type="entry name" value="Adenine nucleotide alpha hydrolases-like"/>
    <property type="match status" value="1"/>
</dbReference>
<dbReference type="PANTHER" id="PTHR46268:SF6">
    <property type="entry name" value="UNIVERSAL STRESS PROTEIN UP12"/>
    <property type="match status" value="1"/>
</dbReference>
<dbReference type="PANTHER" id="PTHR46268">
    <property type="entry name" value="STRESS RESPONSE PROTEIN NHAX"/>
    <property type="match status" value="1"/>
</dbReference>
<sequence>MYDSILVATDGSDGAADATDHAVELAGRFDVPLYGVAVLETRTEYDNAIVDPEEVERRQRERAEDALSSLEAAATDAGLSVETVIRSGVPHEQILAVAADHDVGVIVVGARGRSSLKGVLLGSTVDGVVRLADRPVLVVSDESSQSATEDEPFR</sequence>
<comment type="similarity">
    <text evidence="1">Belongs to the universal stress protein A family.</text>
</comment>
<dbReference type="Pfam" id="PF00582">
    <property type="entry name" value="Usp"/>
    <property type="match status" value="1"/>
</dbReference>
<protein>
    <submittedName>
        <fullName evidence="3">Universal stress protein</fullName>
    </submittedName>
</protein>
<accession>A0A5D5AMS0</accession>
<evidence type="ECO:0000259" key="2">
    <source>
        <dbReference type="Pfam" id="PF00582"/>
    </source>
</evidence>
<dbReference type="InterPro" id="IPR006015">
    <property type="entry name" value="Universal_stress_UspA"/>
</dbReference>
<feature type="domain" description="UspA" evidence="2">
    <location>
        <begin position="1"/>
        <end position="139"/>
    </location>
</feature>
<gene>
    <name evidence="3" type="ORF">FYC77_05670</name>
</gene>
<dbReference type="InterPro" id="IPR014729">
    <property type="entry name" value="Rossmann-like_a/b/a_fold"/>
</dbReference>
<dbReference type="CDD" id="cd00293">
    <property type="entry name" value="USP-like"/>
    <property type="match status" value="1"/>
</dbReference>
<evidence type="ECO:0000313" key="4">
    <source>
        <dbReference type="Proteomes" id="UP000324104"/>
    </source>
</evidence>
<proteinExistence type="inferred from homology"/>
<name>A0A5D5AMS0_9EURY</name>
<dbReference type="PRINTS" id="PR01438">
    <property type="entry name" value="UNVRSLSTRESS"/>
</dbReference>